<proteinExistence type="predicted"/>
<protein>
    <submittedName>
        <fullName evidence="4">Uncharacterized protein</fullName>
    </submittedName>
</protein>
<evidence type="ECO:0000256" key="2">
    <source>
        <dbReference type="SAM" id="SignalP"/>
    </source>
</evidence>
<keyword evidence="3" id="KW-1185">Reference proteome</keyword>
<dbReference type="WBParaSite" id="PSU_v2.g10807.t1">
    <property type="protein sequence ID" value="PSU_v2.g10807.t1"/>
    <property type="gene ID" value="PSU_v2.g10807"/>
</dbReference>
<accession>A0A914XU82</accession>
<organism evidence="3 4">
    <name type="scientific">Panagrolaimus superbus</name>
    <dbReference type="NCBI Taxonomy" id="310955"/>
    <lineage>
        <taxon>Eukaryota</taxon>
        <taxon>Metazoa</taxon>
        <taxon>Ecdysozoa</taxon>
        <taxon>Nematoda</taxon>
        <taxon>Chromadorea</taxon>
        <taxon>Rhabditida</taxon>
        <taxon>Tylenchina</taxon>
        <taxon>Panagrolaimomorpha</taxon>
        <taxon>Panagrolaimoidea</taxon>
        <taxon>Panagrolaimidae</taxon>
        <taxon>Panagrolaimus</taxon>
    </lineage>
</organism>
<keyword evidence="2" id="KW-0732">Signal</keyword>
<feature type="region of interest" description="Disordered" evidence="1">
    <location>
        <begin position="46"/>
        <end position="71"/>
    </location>
</feature>
<feature type="signal peptide" evidence="2">
    <location>
        <begin position="1"/>
        <end position="18"/>
    </location>
</feature>
<dbReference type="AlphaFoldDB" id="A0A914XU82"/>
<feature type="region of interest" description="Disordered" evidence="1">
    <location>
        <begin position="132"/>
        <end position="155"/>
    </location>
</feature>
<dbReference type="Proteomes" id="UP000887577">
    <property type="component" value="Unplaced"/>
</dbReference>
<name>A0A914XU82_9BILA</name>
<sequence length="155" mass="16354">MKILLLLLFGIFAALASASDDQVTELPTPIPVAKLMAPHGLAKREAVVASAPKSSSSESSEEKESSLRDSTIAISTAVTPIGVIEDKGLPIVESGLRKRRETTVTETQKSEDIAAPVTEIPAADAPKIVAKRSEEEFRQPVTEPPKAAVTPEGKA</sequence>
<feature type="region of interest" description="Disordered" evidence="1">
    <location>
        <begin position="98"/>
        <end position="120"/>
    </location>
</feature>
<reference evidence="4" key="1">
    <citation type="submission" date="2022-11" db="UniProtKB">
        <authorList>
            <consortium name="WormBaseParasite"/>
        </authorList>
    </citation>
    <scope>IDENTIFICATION</scope>
</reference>
<evidence type="ECO:0000256" key="1">
    <source>
        <dbReference type="SAM" id="MobiDB-lite"/>
    </source>
</evidence>
<evidence type="ECO:0000313" key="3">
    <source>
        <dbReference type="Proteomes" id="UP000887577"/>
    </source>
</evidence>
<feature type="chain" id="PRO_5037644590" evidence="2">
    <location>
        <begin position="19"/>
        <end position="155"/>
    </location>
</feature>
<evidence type="ECO:0000313" key="4">
    <source>
        <dbReference type="WBParaSite" id="PSU_v2.g10807.t1"/>
    </source>
</evidence>